<dbReference type="RefSeq" id="WP_077341298.1">
    <property type="nucleotide sequence ID" value="NZ_CP019605.1"/>
</dbReference>
<dbReference type="OrthoDB" id="9808747at2"/>
<accession>A0A1Q2CDZ2</accession>
<sequence>MTDPAEALREYAFWLERERADTYRVRAFRDAADLAEAIPEPDRPRTEAGWRELPGFGPKTAAVAAAACAGRVADSLAARREAGGTSLDPRGDALRRQLRGDLHTHTTWSDGGSSVAEMARVAESLGHEYFAVTDHSPRLRVANGLSRERLLAQWDEIDRVQAGRSVRILKGIEVDILADGGLDQGPDLLSRLDVVTASVHSDLRADSAAMTARMVAAVANPVTTVLGHCTGRKLRKDGSWRPESGFDAEIVFAACAMFGVAVEINSRPERQDPPMELIRLAGEAGCLFAIDSDAHAPGQLDFLTYGAARAAEAGIDPDRIITTWPVAKLLDHARRHTKP</sequence>
<dbReference type="GO" id="GO:0008270">
    <property type="term" value="F:zinc ion binding"/>
    <property type="evidence" value="ECO:0007669"/>
    <property type="project" value="TreeGrafter"/>
</dbReference>
<dbReference type="InterPro" id="IPR004013">
    <property type="entry name" value="PHP_dom"/>
</dbReference>
<dbReference type="InterPro" id="IPR027421">
    <property type="entry name" value="DNA_pol_lamdba_lyase_dom_sf"/>
</dbReference>
<dbReference type="Pfam" id="PF14716">
    <property type="entry name" value="HHH_8"/>
    <property type="match status" value="1"/>
</dbReference>
<dbReference type="SUPFAM" id="SSF89550">
    <property type="entry name" value="PHP domain-like"/>
    <property type="match status" value="1"/>
</dbReference>
<dbReference type="NCBIfam" id="NF005928">
    <property type="entry name" value="PRK07945.1"/>
    <property type="match status" value="1"/>
</dbReference>
<evidence type="ECO:0000313" key="1">
    <source>
        <dbReference type="EMBL" id="AQP44290.1"/>
    </source>
</evidence>
<name>A0A1Q2CDZ2_9ACTN</name>
<protein>
    <submittedName>
        <fullName evidence="1">PHP domain-containing protein</fullName>
    </submittedName>
</protein>
<dbReference type="GO" id="GO:0005829">
    <property type="term" value="C:cytosol"/>
    <property type="evidence" value="ECO:0007669"/>
    <property type="project" value="TreeGrafter"/>
</dbReference>
<dbReference type="Gene3D" id="3.20.20.140">
    <property type="entry name" value="Metal-dependent hydrolases"/>
    <property type="match status" value="1"/>
</dbReference>
<keyword evidence="2" id="KW-1185">Reference proteome</keyword>
<dbReference type="SMART" id="SM00481">
    <property type="entry name" value="POLIIIAc"/>
    <property type="match status" value="1"/>
</dbReference>
<organism evidence="1 2">
    <name type="scientific">Tessaracoccus flavus</name>
    <dbReference type="NCBI Taxonomy" id="1610493"/>
    <lineage>
        <taxon>Bacteria</taxon>
        <taxon>Bacillati</taxon>
        <taxon>Actinomycetota</taxon>
        <taxon>Actinomycetes</taxon>
        <taxon>Propionibacteriales</taxon>
        <taxon>Propionibacteriaceae</taxon>
        <taxon>Tessaracoccus</taxon>
    </lineage>
</organism>
<dbReference type="FunFam" id="3.20.20.140:FF:000047">
    <property type="entry name" value="PHP domain-containing protein"/>
    <property type="match status" value="1"/>
</dbReference>
<dbReference type="AlphaFoldDB" id="A0A1Q2CDZ2"/>
<dbReference type="CDD" id="cd07436">
    <property type="entry name" value="PHP_PolX"/>
    <property type="match status" value="1"/>
</dbReference>
<dbReference type="SUPFAM" id="SSF47802">
    <property type="entry name" value="DNA polymerase beta, N-terminal domain-like"/>
    <property type="match status" value="1"/>
</dbReference>
<dbReference type="Proteomes" id="UP000188324">
    <property type="component" value="Chromosome"/>
</dbReference>
<dbReference type="InterPro" id="IPR047967">
    <property type="entry name" value="PolX_PHP"/>
</dbReference>
<reference evidence="1 2" key="1">
    <citation type="journal article" date="2016" name="Int. J. Syst. Evol. Microbiol.">
        <title>Tessaracoccus flavus sp. nov., isolated from the drainage system of a lindane-producing factory.</title>
        <authorList>
            <person name="Kumari R."/>
            <person name="Singh P."/>
            <person name="Schumann P."/>
            <person name="Lal R."/>
        </authorList>
    </citation>
    <scope>NUCLEOTIDE SEQUENCE [LARGE SCALE GENOMIC DNA]</scope>
    <source>
        <strain evidence="1 2">RP1T</strain>
    </source>
</reference>
<dbReference type="InterPro" id="IPR010996">
    <property type="entry name" value="HHH_MUS81"/>
</dbReference>
<dbReference type="KEGG" id="tfl:RPIT_05235"/>
<evidence type="ECO:0000313" key="2">
    <source>
        <dbReference type="Proteomes" id="UP000188324"/>
    </source>
</evidence>
<dbReference type="InterPro" id="IPR003141">
    <property type="entry name" value="Pol/His_phosphatase_N"/>
</dbReference>
<dbReference type="EMBL" id="CP019605">
    <property type="protein sequence ID" value="AQP44290.1"/>
    <property type="molecule type" value="Genomic_DNA"/>
</dbReference>
<dbReference type="Pfam" id="PF02811">
    <property type="entry name" value="PHP"/>
    <property type="match status" value="1"/>
</dbReference>
<dbReference type="GO" id="GO:0042578">
    <property type="term" value="F:phosphoric ester hydrolase activity"/>
    <property type="evidence" value="ECO:0007669"/>
    <property type="project" value="TreeGrafter"/>
</dbReference>
<dbReference type="PANTHER" id="PTHR36928:SF1">
    <property type="entry name" value="PHOSPHATASE YCDX-RELATED"/>
    <property type="match status" value="1"/>
</dbReference>
<dbReference type="PANTHER" id="PTHR36928">
    <property type="entry name" value="PHOSPHATASE YCDX-RELATED"/>
    <property type="match status" value="1"/>
</dbReference>
<dbReference type="InterPro" id="IPR050243">
    <property type="entry name" value="PHP_phosphatase"/>
</dbReference>
<dbReference type="Gene3D" id="1.10.150.110">
    <property type="entry name" value="DNA polymerase beta, N-terminal domain-like"/>
    <property type="match status" value="1"/>
</dbReference>
<dbReference type="InterPro" id="IPR016195">
    <property type="entry name" value="Pol/histidinol_Pase-like"/>
</dbReference>
<dbReference type="STRING" id="1610493.RPIT_05235"/>
<proteinExistence type="predicted"/>
<gene>
    <name evidence="1" type="ORF">RPIT_05235</name>
</gene>